<evidence type="ECO:0000256" key="1">
    <source>
        <dbReference type="ARBA" id="ARBA00010319"/>
    </source>
</evidence>
<proteinExistence type="inferred from homology"/>
<dbReference type="Pfam" id="PF14647">
    <property type="entry name" value="FAM91_N"/>
    <property type="match status" value="1"/>
</dbReference>
<name>A0A7J7JER0_BUGNE</name>
<dbReference type="OrthoDB" id="275996at2759"/>
<dbReference type="EMBL" id="VXIV02002562">
    <property type="protein sequence ID" value="KAF6024527.1"/>
    <property type="molecule type" value="Genomic_DNA"/>
</dbReference>
<protein>
    <submittedName>
        <fullName evidence="4">FAM91A1</fullName>
    </submittedName>
</protein>
<dbReference type="PANTHER" id="PTHR28441:SF2">
    <property type="entry name" value="PROTEIN FAM91A1"/>
    <property type="match status" value="1"/>
</dbReference>
<keyword evidence="5" id="KW-1185">Reference proteome</keyword>
<comment type="caution">
    <text evidence="4">The sequence shown here is derived from an EMBL/GenBank/DDBJ whole genome shotgun (WGS) entry which is preliminary data.</text>
</comment>
<dbReference type="InterPro" id="IPR028097">
    <property type="entry name" value="FAM91_C_dom"/>
</dbReference>
<dbReference type="Proteomes" id="UP000593567">
    <property type="component" value="Unassembled WGS sequence"/>
</dbReference>
<comment type="similarity">
    <text evidence="1">Belongs to the FAM91 family.</text>
</comment>
<organism evidence="4 5">
    <name type="scientific">Bugula neritina</name>
    <name type="common">Brown bryozoan</name>
    <name type="synonym">Sertularia neritina</name>
    <dbReference type="NCBI Taxonomy" id="10212"/>
    <lineage>
        <taxon>Eukaryota</taxon>
        <taxon>Metazoa</taxon>
        <taxon>Spiralia</taxon>
        <taxon>Lophotrochozoa</taxon>
        <taxon>Bryozoa</taxon>
        <taxon>Gymnolaemata</taxon>
        <taxon>Cheilostomatida</taxon>
        <taxon>Flustrina</taxon>
        <taxon>Buguloidea</taxon>
        <taxon>Bugulidae</taxon>
        <taxon>Bugula</taxon>
    </lineage>
</organism>
<dbReference type="InterPro" id="IPR028091">
    <property type="entry name" value="FAM91_N_dom"/>
</dbReference>
<sequence length="802" mass="90627">MNSDVEFHIKHGYTWEKLPGNVKSLLGNSPKEYYLAVLNYSIKNQLVYKGNLVKHACKDQKTYYENLLIYSRQHLMLYPYHLSDFMIRGLRVTPFAYYHNMMKDIMAQEKSYDALPNFTAADCLRLMGIGRNQYIDLMNATKSSRGVAKLFQLKRKPEKALLPLTPIEGVVIEPWWTVKVSFISEEDVRTCKTEEKLLLDELIAYHDETKGFKLAGSVDYIALHGLYRKGFVYLDVPVYESDRIIVPPLEGFVMNRVLGDYFETLLYKIFVSIDEHTSVKELANVLEIDTHLVQNAISLYCRLNFAKKKYWDIPPEGLHDSWNNINLEKKKEEGDLLIDWGDIVVQDTDNESQGRETPNDALSIDNCISPSTIDNDGTTLVHSASQMSQSINHSKRIAFLFDSTLTAFLMMGNLSPGLKNHAVTMFEVGKLSDETMDSFITELEKVGSDAEGEAQRYFDHAVTLRETVLFLRHNSNFSPSNGNLGLDLIRCESLLGLDPQVCRKLLNKNYEILISMAPLSNEIRSISSCVPQHLGPAIPEVSSMWFKLYIYHLTQSGPATLLLPKGSKVRKLPPIFQSYERCQITSWGHDPSILPTSNLLWTLQDCLSHSAVMVQTYSRAFHAGTLLHLSFPLSDDDPMTSHPAVKSLSEKVDLTTVCGYITLLNSSHISPKLHSDGIGEEIQSDQANSLQPDNTKNMPTDFDNWVLFDCCFGIPLFESKLNKEICDRILSQDLLNSSSLSKLLRSNRRLSLDLLEFVSSHQDLAISGDSVAEGSMLPNSSKPDQGIPLPTRLLYFNGKSIE</sequence>
<accession>A0A7J7JER0</accession>
<reference evidence="4" key="1">
    <citation type="submission" date="2020-06" db="EMBL/GenBank/DDBJ databases">
        <title>Draft genome of Bugula neritina, a colonial animal packing powerful symbionts and potential medicines.</title>
        <authorList>
            <person name="Rayko M."/>
        </authorList>
    </citation>
    <scope>NUCLEOTIDE SEQUENCE [LARGE SCALE GENOMIC DNA]</scope>
    <source>
        <strain evidence="4">Kwan_BN1</strain>
    </source>
</reference>
<evidence type="ECO:0000259" key="2">
    <source>
        <dbReference type="Pfam" id="PF14647"/>
    </source>
</evidence>
<feature type="domain" description="FAM91 C-terminal" evidence="3">
    <location>
        <begin position="393"/>
        <end position="801"/>
    </location>
</feature>
<evidence type="ECO:0000313" key="4">
    <source>
        <dbReference type="EMBL" id="KAF6024527.1"/>
    </source>
</evidence>
<dbReference type="PANTHER" id="PTHR28441">
    <property type="entry name" value="PROTEIN FAM91A1"/>
    <property type="match status" value="1"/>
</dbReference>
<gene>
    <name evidence="4" type="ORF">EB796_017167</name>
</gene>
<feature type="domain" description="FAM91 N-terminal" evidence="2">
    <location>
        <begin position="9"/>
        <end position="322"/>
    </location>
</feature>
<dbReference type="AlphaFoldDB" id="A0A7J7JER0"/>
<dbReference type="InterPro" id="IPR039199">
    <property type="entry name" value="FAM91"/>
</dbReference>
<evidence type="ECO:0000259" key="3">
    <source>
        <dbReference type="Pfam" id="PF14648"/>
    </source>
</evidence>
<dbReference type="Pfam" id="PF14648">
    <property type="entry name" value="FAM91_C"/>
    <property type="match status" value="1"/>
</dbReference>
<evidence type="ECO:0000313" key="5">
    <source>
        <dbReference type="Proteomes" id="UP000593567"/>
    </source>
</evidence>